<sequence length="89" mass="10032">YVLVQKKAACIARYIRFMNTNFNDMVQDGSLKLESSNEKIPINVDCSQNDILDLLQKVFNTESTESIQALAKIVSSSSDVQLPEQYNQS</sequence>
<comment type="caution">
    <text evidence="1">The sequence shown here is derived from an EMBL/GenBank/DDBJ whole genome shotgun (WGS) entry which is preliminary data.</text>
</comment>
<gene>
    <name evidence="1" type="ORF">IZO911_LOCUS45894</name>
</gene>
<dbReference type="Proteomes" id="UP000663860">
    <property type="component" value="Unassembled WGS sequence"/>
</dbReference>
<protein>
    <submittedName>
        <fullName evidence="1">Uncharacterized protein</fullName>
    </submittedName>
</protein>
<name>A0A815UPQ0_9BILA</name>
<organism evidence="1 2">
    <name type="scientific">Adineta steineri</name>
    <dbReference type="NCBI Taxonomy" id="433720"/>
    <lineage>
        <taxon>Eukaryota</taxon>
        <taxon>Metazoa</taxon>
        <taxon>Spiralia</taxon>
        <taxon>Gnathifera</taxon>
        <taxon>Rotifera</taxon>
        <taxon>Eurotatoria</taxon>
        <taxon>Bdelloidea</taxon>
        <taxon>Adinetida</taxon>
        <taxon>Adinetidae</taxon>
        <taxon>Adineta</taxon>
    </lineage>
</organism>
<evidence type="ECO:0000313" key="1">
    <source>
        <dbReference type="EMBL" id="CAF1522791.1"/>
    </source>
</evidence>
<dbReference type="EMBL" id="CAJNOE010006213">
    <property type="protein sequence ID" value="CAF1522791.1"/>
    <property type="molecule type" value="Genomic_DNA"/>
</dbReference>
<feature type="non-terminal residue" evidence="1">
    <location>
        <position position="1"/>
    </location>
</feature>
<reference evidence="1" key="1">
    <citation type="submission" date="2021-02" db="EMBL/GenBank/DDBJ databases">
        <authorList>
            <person name="Nowell W R."/>
        </authorList>
    </citation>
    <scope>NUCLEOTIDE SEQUENCE</scope>
</reference>
<accession>A0A815UPQ0</accession>
<evidence type="ECO:0000313" key="2">
    <source>
        <dbReference type="Proteomes" id="UP000663860"/>
    </source>
</evidence>
<feature type="non-terminal residue" evidence="1">
    <location>
        <position position="89"/>
    </location>
</feature>
<dbReference type="AlphaFoldDB" id="A0A815UPQ0"/>
<proteinExistence type="predicted"/>